<organism evidence="2 3">
    <name type="scientific">Hymenobacter polaris</name>
    <dbReference type="NCBI Taxonomy" id="2682546"/>
    <lineage>
        <taxon>Bacteria</taxon>
        <taxon>Pseudomonadati</taxon>
        <taxon>Bacteroidota</taxon>
        <taxon>Cytophagia</taxon>
        <taxon>Cytophagales</taxon>
        <taxon>Hymenobacteraceae</taxon>
        <taxon>Hymenobacter</taxon>
    </lineage>
</organism>
<dbReference type="PANTHER" id="PTHR43179:SF7">
    <property type="entry name" value="RHAMNOSYLTRANSFERASE WBBL"/>
    <property type="match status" value="1"/>
</dbReference>
<dbReference type="AlphaFoldDB" id="A0A7Y0AAA7"/>
<feature type="domain" description="Glycosyltransferase 2-like" evidence="1">
    <location>
        <begin position="10"/>
        <end position="113"/>
    </location>
</feature>
<dbReference type="SUPFAM" id="SSF53448">
    <property type="entry name" value="Nucleotide-diphospho-sugar transferases"/>
    <property type="match status" value="1"/>
</dbReference>
<name>A0A7Y0AAA7_9BACT</name>
<evidence type="ECO:0000259" key="1">
    <source>
        <dbReference type="Pfam" id="PF00535"/>
    </source>
</evidence>
<dbReference type="RefSeq" id="WP_169528994.1">
    <property type="nucleotide sequence ID" value="NZ_JABBGH010000001.1"/>
</dbReference>
<dbReference type="InterPro" id="IPR029044">
    <property type="entry name" value="Nucleotide-diphossugar_trans"/>
</dbReference>
<dbReference type="InterPro" id="IPR001173">
    <property type="entry name" value="Glyco_trans_2-like"/>
</dbReference>
<dbReference type="Gene3D" id="3.90.550.10">
    <property type="entry name" value="Spore Coat Polysaccharide Biosynthesis Protein SpsA, Chain A"/>
    <property type="match status" value="1"/>
</dbReference>
<reference evidence="2 3" key="1">
    <citation type="submission" date="2020-04" db="EMBL/GenBank/DDBJ databases">
        <title>Hymenobacter polaris sp. nov., isolated from Arctic soil.</title>
        <authorList>
            <person name="Dahal R.H."/>
        </authorList>
    </citation>
    <scope>NUCLEOTIDE SEQUENCE [LARGE SCALE GENOMIC DNA]</scope>
    <source>
        <strain evidence="2 3">RP-2-7</strain>
    </source>
</reference>
<protein>
    <submittedName>
        <fullName evidence="2">Glycosyltransferase family 2 protein</fullName>
    </submittedName>
</protein>
<proteinExistence type="predicted"/>
<dbReference type="PANTHER" id="PTHR43179">
    <property type="entry name" value="RHAMNOSYLTRANSFERASE WBBL"/>
    <property type="match status" value="1"/>
</dbReference>
<keyword evidence="2" id="KW-0808">Transferase</keyword>
<dbReference type="GO" id="GO:0016740">
    <property type="term" value="F:transferase activity"/>
    <property type="evidence" value="ECO:0007669"/>
    <property type="project" value="UniProtKB-KW"/>
</dbReference>
<keyword evidence="3" id="KW-1185">Reference proteome</keyword>
<evidence type="ECO:0000313" key="2">
    <source>
        <dbReference type="EMBL" id="NML63648.1"/>
    </source>
</evidence>
<gene>
    <name evidence="2" type="ORF">HHL22_00340</name>
</gene>
<sequence length="328" mass="37751">MNNISVDIAIIINSYNRFALLQECLQALERWVIHSEFKDRCAVVIYEAGSSDGSIEWLQNNAQELSFPIKLILPKATEDTSFAAGLNKGVIHAEIQFPNLKYLLFYETDNQILSKNPLTNALFQLELQKNLGACGFTVRQINGKPAGIGQPFPTLFNFAIGKNLVHRFQLEAIPYQWMKGINGVEFSEVDVVYTSPLVVKLVAWKESGGLDSERFPFSDCDIDWARRLRNLGWRMGVVRSNDVIHDNQDALSTWSKSRAIQNNRGRLRYFQRHRPIGIYIVWPFPLMLRHLIELISVKLTVKDPERRLKLSKQFLELLKSCFRKYEST</sequence>
<accession>A0A7Y0AAA7</accession>
<evidence type="ECO:0000313" key="3">
    <source>
        <dbReference type="Proteomes" id="UP000559626"/>
    </source>
</evidence>
<comment type="caution">
    <text evidence="2">The sequence shown here is derived from an EMBL/GenBank/DDBJ whole genome shotgun (WGS) entry which is preliminary data.</text>
</comment>
<dbReference type="EMBL" id="JABBGH010000001">
    <property type="protein sequence ID" value="NML63648.1"/>
    <property type="molecule type" value="Genomic_DNA"/>
</dbReference>
<dbReference type="Proteomes" id="UP000559626">
    <property type="component" value="Unassembled WGS sequence"/>
</dbReference>
<dbReference type="Pfam" id="PF00535">
    <property type="entry name" value="Glycos_transf_2"/>
    <property type="match status" value="1"/>
</dbReference>